<dbReference type="EMBL" id="CP063849">
    <property type="protein sequence ID" value="QOY90461.1"/>
    <property type="molecule type" value="Genomic_DNA"/>
</dbReference>
<dbReference type="SMART" id="SM00347">
    <property type="entry name" value="HTH_MARR"/>
    <property type="match status" value="1"/>
</dbReference>
<keyword evidence="3" id="KW-1185">Reference proteome</keyword>
<dbReference type="Pfam" id="PF01047">
    <property type="entry name" value="MarR"/>
    <property type="match status" value="1"/>
</dbReference>
<dbReference type="InterPro" id="IPR039422">
    <property type="entry name" value="MarR/SlyA-like"/>
</dbReference>
<dbReference type="PRINTS" id="PR00598">
    <property type="entry name" value="HTHMARR"/>
</dbReference>
<accession>A0A7S7NVF6</accession>
<dbReference type="PANTHER" id="PTHR33164:SF101">
    <property type="entry name" value="TRANSCRIPTIONAL REPRESSOR MPRA"/>
    <property type="match status" value="1"/>
</dbReference>
<dbReference type="Gene3D" id="1.10.10.10">
    <property type="entry name" value="Winged helix-like DNA-binding domain superfamily/Winged helix DNA-binding domain"/>
    <property type="match status" value="1"/>
</dbReference>
<dbReference type="AlphaFoldDB" id="A0A7S7NVF6"/>
<dbReference type="Proteomes" id="UP000593892">
    <property type="component" value="Chromosome"/>
</dbReference>
<name>A0A7S7NVF6_PALFE</name>
<reference evidence="2 3" key="1">
    <citation type="submission" date="2020-10" db="EMBL/GenBank/DDBJ databases">
        <title>Complete genome sequence of Paludibaculum fermentans P105T, a facultatively anaerobic acidobacterium capable of dissimilatory Fe(III) reduction.</title>
        <authorList>
            <person name="Dedysh S.N."/>
            <person name="Beletsky A.V."/>
            <person name="Kulichevskaya I.S."/>
            <person name="Mardanov A.V."/>
            <person name="Ravin N.V."/>
        </authorList>
    </citation>
    <scope>NUCLEOTIDE SEQUENCE [LARGE SCALE GENOMIC DNA]</scope>
    <source>
        <strain evidence="2 3">P105</strain>
    </source>
</reference>
<dbReference type="PROSITE" id="PS50995">
    <property type="entry name" value="HTH_MARR_2"/>
    <property type="match status" value="1"/>
</dbReference>
<evidence type="ECO:0000313" key="3">
    <source>
        <dbReference type="Proteomes" id="UP000593892"/>
    </source>
</evidence>
<proteinExistence type="predicted"/>
<dbReference type="InterPro" id="IPR036390">
    <property type="entry name" value="WH_DNA-bd_sf"/>
</dbReference>
<dbReference type="SUPFAM" id="SSF46785">
    <property type="entry name" value="Winged helix' DNA-binding domain"/>
    <property type="match status" value="1"/>
</dbReference>
<dbReference type="PANTHER" id="PTHR33164">
    <property type="entry name" value="TRANSCRIPTIONAL REGULATOR, MARR FAMILY"/>
    <property type="match status" value="1"/>
</dbReference>
<dbReference type="GO" id="GO:0006950">
    <property type="term" value="P:response to stress"/>
    <property type="evidence" value="ECO:0007669"/>
    <property type="project" value="TreeGrafter"/>
</dbReference>
<protein>
    <submittedName>
        <fullName evidence="2">MarR family transcriptional regulator</fullName>
    </submittedName>
</protein>
<dbReference type="RefSeq" id="WP_194452124.1">
    <property type="nucleotide sequence ID" value="NZ_CP063849.1"/>
</dbReference>
<evidence type="ECO:0000313" key="2">
    <source>
        <dbReference type="EMBL" id="QOY90461.1"/>
    </source>
</evidence>
<dbReference type="InterPro" id="IPR000835">
    <property type="entry name" value="HTH_MarR-typ"/>
</dbReference>
<dbReference type="GO" id="GO:0003700">
    <property type="term" value="F:DNA-binding transcription factor activity"/>
    <property type="evidence" value="ECO:0007669"/>
    <property type="project" value="InterPro"/>
</dbReference>
<dbReference type="KEGG" id="pfer:IRI77_11055"/>
<gene>
    <name evidence="2" type="ORF">IRI77_11055</name>
</gene>
<evidence type="ECO:0000259" key="1">
    <source>
        <dbReference type="PROSITE" id="PS50995"/>
    </source>
</evidence>
<sequence length="159" mass="18227">MARKTSRLQEELKQTKPFSSIYQEASLSILKTADVFRRDTARFLEPHEITPQQYNVLRILRGAGAEGIPTLAIGERLLEETPGMTRLLDRMEFKSLVRRVRCEKDRRQVLCYLTEEGARLLASLDPLVAEIDQKMAAGLTPDEAETLVELLEKIRETRQ</sequence>
<dbReference type="InterPro" id="IPR036388">
    <property type="entry name" value="WH-like_DNA-bd_sf"/>
</dbReference>
<feature type="domain" description="HTH marR-type" evidence="1">
    <location>
        <begin position="1"/>
        <end position="156"/>
    </location>
</feature>
<organism evidence="2 3">
    <name type="scientific">Paludibaculum fermentans</name>
    <dbReference type="NCBI Taxonomy" id="1473598"/>
    <lineage>
        <taxon>Bacteria</taxon>
        <taxon>Pseudomonadati</taxon>
        <taxon>Acidobacteriota</taxon>
        <taxon>Terriglobia</taxon>
        <taxon>Bryobacterales</taxon>
        <taxon>Bryobacteraceae</taxon>
        <taxon>Paludibaculum</taxon>
    </lineage>
</organism>